<feature type="transmembrane region" description="Helical" evidence="1">
    <location>
        <begin position="12"/>
        <end position="40"/>
    </location>
</feature>
<gene>
    <name evidence="2" type="ORF">J6TS1_33070</name>
</gene>
<evidence type="ECO:0000313" key="3">
    <source>
        <dbReference type="Proteomes" id="UP000680670"/>
    </source>
</evidence>
<sequence length="53" mass="6031">MEPEMENTKQRVISFVISLAIVITITAFKFTGGTVITYFIKNTFGWIWESLTG</sequence>
<evidence type="ECO:0000256" key="1">
    <source>
        <dbReference type="SAM" id="Phobius"/>
    </source>
</evidence>
<name>A0ABQ4L0F0_SIMTE</name>
<organism evidence="2 3">
    <name type="scientific">Siminovitchia terrae</name>
    <name type="common">Bacillus terrae</name>
    <dbReference type="NCBI Taxonomy" id="1914933"/>
    <lineage>
        <taxon>Bacteria</taxon>
        <taxon>Bacillati</taxon>
        <taxon>Bacillota</taxon>
        <taxon>Bacilli</taxon>
        <taxon>Bacillales</taxon>
        <taxon>Bacillaceae</taxon>
        <taxon>Siminovitchia</taxon>
    </lineage>
</organism>
<comment type="caution">
    <text evidence="2">The sequence shown here is derived from an EMBL/GenBank/DDBJ whole genome shotgun (WGS) entry which is preliminary data.</text>
</comment>
<dbReference type="EMBL" id="BORJ01000009">
    <property type="protein sequence ID" value="GIN97437.1"/>
    <property type="molecule type" value="Genomic_DNA"/>
</dbReference>
<reference evidence="2 3" key="1">
    <citation type="submission" date="2021-03" db="EMBL/GenBank/DDBJ databases">
        <title>Antimicrobial resistance genes in bacteria isolated from Japanese honey, and their potential for conferring macrolide and lincosamide resistance in the American foulbrood pathogen Paenibacillus larvae.</title>
        <authorList>
            <person name="Okamoto M."/>
            <person name="Kumagai M."/>
            <person name="Kanamori H."/>
            <person name="Takamatsu D."/>
        </authorList>
    </citation>
    <scope>NUCLEOTIDE SEQUENCE [LARGE SCALE GENOMIC DNA]</scope>
    <source>
        <strain evidence="2 3">J6TS1</strain>
    </source>
</reference>
<keyword evidence="1" id="KW-0472">Membrane</keyword>
<keyword evidence="1" id="KW-0812">Transmembrane</keyword>
<keyword evidence="3" id="KW-1185">Reference proteome</keyword>
<keyword evidence="1" id="KW-1133">Transmembrane helix</keyword>
<evidence type="ECO:0000313" key="2">
    <source>
        <dbReference type="EMBL" id="GIN97437.1"/>
    </source>
</evidence>
<dbReference type="Proteomes" id="UP000680670">
    <property type="component" value="Unassembled WGS sequence"/>
</dbReference>
<accession>A0ABQ4L0F0</accession>
<proteinExistence type="predicted"/>
<protein>
    <submittedName>
        <fullName evidence="2">Uncharacterized protein</fullName>
    </submittedName>
</protein>